<dbReference type="AlphaFoldDB" id="A4C9X2"/>
<dbReference type="InterPro" id="IPR014747">
    <property type="entry name" value="Bac_photo_RC_H_C"/>
</dbReference>
<dbReference type="GO" id="GO:0019684">
    <property type="term" value="P:photosynthesis, light reaction"/>
    <property type="evidence" value="ECO:0007669"/>
    <property type="project" value="InterPro"/>
</dbReference>
<dbReference type="GO" id="GO:0030077">
    <property type="term" value="C:plasma membrane light-harvesting complex"/>
    <property type="evidence" value="ECO:0007669"/>
    <property type="project" value="InterPro"/>
</dbReference>
<dbReference type="Gene3D" id="3.90.50.10">
    <property type="entry name" value="Photosynthetic Reaction Center, subunit H, domain 2"/>
    <property type="match status" value="2"/>
</dbReference>
<dbReference type="eggNOG" id="COG3861">
    <property type="taxonomic scope" value="Bacteria"/>
</dbReference>
<protein>
    <recommendedName>
        <fullName evidence="3">PRC-barrel domain-containing protein</fullName>
    </recommendedName>
</protein>
<evidence type="ECO:0000313" key="2">
    <source>
        <dbReference type="Proteomes" id="UP000006201"/>
    </source>
</evidence>
<keyword evidence="2" id="KW-1185">Reference proteome</keyword>
<sequence length="224" mass="25739">MVEAGLWLMSKKVLISPISIKDLDWIGTTIELSITKDQVKNSPDMDTDRPISRQAEIDYLGYYSYPSYWGNMGLWGVYSSPYMIAPGYSSIAPQPDEAEFEVDEFARVDTALIQEQDRHLRSHHAVIDYHLEAKDGDLGHVQGMLIDIDTWAIRYLIINTSNWWLGHLVLIAPTWISEVSWPYAKMYVGLTQQQIKDAPVYDPAVPFNREDEKSLSRYYGNNEE</sequence>
<reference evidence="1 2" key="1">
    <citation type="submission" date="2006-02" db="EMBL/GenBank/DDBJ databases">
        <authorList>
            <person name="Moran M.A."/>
            <person name="Kjelleberg S."/>
            <person name="Egan S."/>
            <person name="Saunders N."/>
            <person name="Thomas T."/>
            <person name="Ferriera S."/>
            <person name="Johnson J."/>
            <person name="Kravitz S."/>
            <person name="Halpern A."/>
            <person name="Remington K."/>
            <person name="Beeson K."/>
            <person name="Tran B."/>
            <person name="Rogers Y.-H."/>
            <person name="Friedman R."/>
            <person name="Venter J.C."/>
        </authorList>
    </citation>
    <scope>NUCLEOTIDE SEQUENCE [LARGE SCALE GENOMIC DNA]</scope>
    <source>
        <strain evidence="1 2">D2</strain>
    </source>
</reference>
<dbReference type="InterPro" id="IPR011033">
    <property type="entry name" value="PRC_barrel-like_sf"/>
</dbReference>
<proteinExistence type="predicted"/>
<dbReference type="SUPFAM" id="SSF50346">
    <property type="entry name" value="PRC-barrel domain"/>
    <property type="match status" value="2"/>
</dbReference>
<gene>
    <name evidence="1" type="ORF">PTD2_20232</name>
</gene>
<dbReference type="STRING" id="87626.PTD2_20232"/>
<organism evidence="1 2">
    <name type="scientific">Pseudoalteromonas tunicata D2</name>
    <dbReference type="NCBI Taxonomy" id="87626"/>
    <lineage>
        <taxon>Bacteria</taxon>
        <taxon>Pseudomonadati</taxon>
        <taxon>Pseudomonadota</taxon>
        <taxon>Gammaproteobacteria</taxon>
        <taxon>Alteromonadales</taxon>
        <taxon>Pseudoalteromonadaceae</taxon>
        <taxon>Pseudoalteromonas</taxon>
    </lineage>
</organism>
<dbReference type="EMBL" id="AAOH01000004">
    <property type="protein sequence ID" value="EAR28180.1"/>
    <property type="molecule type" value="Genomic_DNA"/>
</dbReference>
<accession>A4C9X2</accession>
<dbReference type="Proteomes" id="UP000006201">
    <property type="component" value="Unassembled WGS sequence"/>
</dbReference>
<evidence type="ECO:0008006" key="3">
    <source>
        <dbReference type="Google" id="ProtNLM"/>
    </source>
</evidence>
<dbReference type="HOGENOM" id="CLU_1065156_0_0_6"/>
<evidence type="ECO:0000313" key="1">
    <source>
        <dbReference type="EMBL" id="EAR28180.1"/>
    </source>
</evidence>
<comment type="caution">
    <text evidence="1">The sequence shown here is derived from an EMBL/GenBank/DDBJ whole genome shotgun (WGS) entry which is preliminary data.</text>
</comment>
<name>A4C9X2_9GAMM</name>